<name>A0A8J2IDL1_9PLEO</name>
<dbReference type="RefSeq" id="XP_043171153.1">
    <property type="nucleotide sequence ID" value="XM_043315218.1"/>
</dbReference>
<accession>A0A8J2IDL1</accession>
<sequence length="106" mass="11482">MNGPFAGVAGALIFESMVVIHNMYADYHTTLFNVASTVCMSLGELIDNFAPIEEEDDTMLLLLIDLITLGTLSAAGPFFNNVLKNTPYFVEKGGSAFDNAKDTVKQ</sequence>
<evidence type="ECO:0000313" key="2">
    <source>
        <dbReference type="Proteomes" id="UP000676310"/>
    </source>
</evidence>
<reference evidence="1" key="1">
    <citation type="submission" date="2021-05" db="EMBL/GenBank/DDBJ databases">
        <authorList>
            <person name="Stam R."/>
        </authorList>
    </citation>
    <scope>NUCLEOTIDE SEQUENCE</scope>
    <source>
        <strain evidence="1">CS162</strain>
    </source>
</reference>
<comment type="caution">
    <text evidence="1">The sequence shown here is derived from an EMBL/GenBank/DDBJ whole genome shotgun (WGS) entry which is preliminary data.</text>
</comment>
<gene>
    <name evidence="1" type="ORF">ALTATR162_LOCUS7590</name>
</gene>
<dbReference type="EMBL" id="CAJRGZ010000022">
    <property type="protein sequence ID" value="CAG5173179.1"/>
    <property type="molecule type" value="Genomic_DNA"/>
</dbReference>
<proteinExistence type="predicted"/>
<dbReference type="AlphaFoldDB" id="A0A8J2IDL1"/>
<organism evidence="1 2">
    <name type="scientific">Alternaria atra</name>
    <dbReference type="NCBI Taxonomy" id="119953"/>
    <lineage>
        <taxon>Eukaryota</taxon>
        <taxon>Fungi</taxon>
        <taxon>Dikarya</taxon>
        <taxon>Ascomycota</taxon>
        <taxon>Pezizomycotina</taxon>
        <taxon>Dothideomycetes</taxon>
        <taxon>Pleosporomycetidae</taxon>
        <taxon>Pleosporales</taxon>
        <taxon>Pleosporineae</taxon>
        <taxon>Pleosporaceae</taxon>
        <taxon>Alternaria</taxon>
        <taxon>Alternaria sect. Ulocladioides</taxon>
    </lineage>
</organism>
<protein>
    <submittedName>
        <fullName evidence="1">Uncharacterized protein</fullName>
    </submittedName>
</protein>
<dbReference type="GeneID" id="67019607"/>
<dbReference type="Proteomes" id="UP000676310">
    <property type="component" value="Unassembled WGS sequence"/>
</dbReference>
<keyword evidence="2" id="KW-1185">Reference proteome</keyword>
<evidence type="ECO:0000313" key="1">
    <source>
        <dbReference type="EMBL" id="CAG5173179.1"/>
    </source>
</evidence>